<dbReference type="RefSeq" id="WP_094475237.1">
    <property type="nucleotide sequence ID" value="NZ_NOXT01000126.1"/>
</dbReference>
<sequence length="410" mass="42138">MKHLILAALFLASSATAAPRARDLGVPFDGTPGPLNAITDVAGVEVGYKTLIAGEGAVVRGKGPVRTGVTAIFPRGRGDARGVFAGYFAGNGNGDMTGTHWVDEGGVLETPILITGTGSVGVVRDAAFKWLSDHRPGGFWYPLVAETADLPLNDMAGQHVTVQDTLDALDSAHGGAIAEGNVGGGTGMVCNGFKGGTGTASRRLSAAEGGYTVGVLVQCNYGSALGLRIAGVPVAREMQLQGPCVARLLPQQQSLWGDKASLCDPARLALADPPAAEHRGSIIIVIATDAPLTAEQLKRLARRGSVGLGRLGAIEADGSGDIFIAFSTANPGADDGNWQAGSAPATLRRLPGGGLNPLFAATVQGVEEAVVNAMVAARTMTGADWWTISALPHDQLQAILRRHNLLNPPR</sequence>
<dbReference type="AlphaFoldDB" id="A0A255Y460"/>
<reference evidence="3 4" key="1">
    <citation type="submission" date="2017-07" db="EMBL/GenBank/DDBJ databases">
        <title>Sandarakinorhabdus cyanobacteriorum sp. nov., a novel bacterium isolated from cyanobacterial aggregates in a eutrophic lake.</title>
        <authorList>
            <person name="Cai H."/>
        </authorList>
    </citation>
    <scope>NUCLEOTIDE SEQUENCE [LARGE SCALE GENOMIC DNA]</scope>
    <source>
        <strain evidence="3 4">TH057</strain>
    </source>
</reference>
<dbReference type="Pfam" id="PF03576">
    <property type="entry name" value="Peptidase_S58"/>
    <property type="match status" value="1"/>
</dbReference>
<dbReference type="PANTHER" id="PTHR36512">
    <property type="entry name" value="D-AMINOPEPTIDASE"/>
    <property type="match status" value="1"/>
</dbReference>
<comment type="caution">
    <text evidence="3">The sequence shown here is derived from an EMBL/GenBank/DDBJ whole genome shotgun (WGS) entry which is preliminary data.</text>
</comment>
<protein>
    <submittedName>
        <fullName evidence="3">Aminopeptidase</fullName>
    </submittedName>
</protein>
<keyword evidence="3" id="KW-0645">Protease</keyword>
<evidence type="ECO:0000313" key="4">
    <source>
        <dbReference type="Proteomes" id="UP000216991"/>
    </source>
</evidence>
<keyword evidence="2" id="KW-0732">Signal</keyword>
<accession>A0A255Y460</accession>
<feature type="chain" id="PRO_5012761850" evidence="2">
    <location>
        <begin position="18"/>
        <end position="410"/>
    </location>
</feature>
<dbReference type="InterPro" id="IPR005321">
    <property type="entry name" value="Peptidase_S58_DmpA"/>
</dbReference>
<gene>
    <name evidence="3" type="ORF">CHU93_16485</name>
</gene>
<feature type="signal peptide" evidence="2">
    <location>
        <begin position="1"/>
        <end position="17"/>
    </location>
</feature>
<evidence type="ECO:0000256" key="2">
    <source>
        <dbReference type="SAM" id="SignalP"/>
    </source>
</evidence>
<dbReference type="EMBL" id="NOXT01000126">
    <property type="protein sequence ID" value="OYQ24022.1"/>
    <property type="molecule type" value="Genomic_DNA"/>
</dbReference>
<organism evidence="3 4">
    <name type="scientific">Sandarakinorhabdus cyanobacteriorum</name>
    <dbReference type="NCBI Taxonomy" id="1981098"/>
    <lineage>
        <taxon>Bacteria</taxon>
        <taxon>Pseudomonadati</taxon>
        <taxon>Pseudomonadota</taxon>
        <taxon>Alphaproteobacteria</taxon>
        <taxon>Sphingomonadales</taxon>
        <taxon>Sphingosinicellaceae</taxon>
        <taxon>Sandarakinorhabdus</taxon>
    </lineage>
</organism>
<dbReference type="GO" id="GO:0004177">
    <property type="term" value="F:aminopeptidase activity"/>
    <property type="evidence" value="ECO:0007669"/>
    <property type="project" value="UniProtKB-KW"/>
</dbReference>
<proteinExistence type="inferred from homology"/>
<evidence type="ECO:0000256" key="1">
    <source>
        <dbReference type="ARBA" id="ARBA00007068"/>
    </source>
</evidence>
<keyword evidence="3" id="KW-0378">Hydrolase</keyword>
<keyword evidence="3" id="KW-0031">Aminopeptidase</keyword>
<evidence type="ECO:0000313" key="3">
    <source>
        <dbReference type="EMBL" id="OYQ24022.1"/>
    </source>
</evidence>
<comment type="similarity">
    <text evidence="1">Belongs to the peptidase S58 family.</text>
</comment>
<name>A0A255Y460_9SPHN</name>
<dbReference type="Proteomes" id="UP000216991">
    <property type="component" value="Unassembled WGS sequence"/>
</dbReference>
<dbReference type="SUPFAM" id="SSF56266">
    <property type="entry name" value="DmpA/ArgJ-like"/>
    <property type="match status" value="1"/>
</dbReference>
<dbReference type="PANTHER" id="PTHR36512:SF3">
    <property type="entry name" value="BLR5678 PROTEIN"/>
    <property type="match status" value="1"/>
</dbReference>
<dbReference type="OrthoDB" id="9770388at2"/>
<dbReference type="CDD" id="cd02253">
    <property type="entry name" value="DmpA"/>
    <property type="match status" value="1"/>
</dbReference>
<dbReference type="Gene3D" id="3.60.70.12">
    <property type="entry name" value="L-amino peptidase D-ALA esterase/amidase"/>
    <property type="match status" value="1"/>
</dbReference>
<keyword evidence="4" id="KW-1185">Reference proteome</keyword>
<dbReference type="InterPro" id="IPR016117">
    <property type="entry name" value="ArgJ-like_dom_sf"/>
</dbReference>